<feature type="transmembrane region" description="Helical" evidence="8">
    <location>
        <begin position="674"/>
        <end position="697"/>
    </location>
</feature>
<evidence type="ECO:0000256" key="2">
    <source>
        <dbReference type="ARBA" id="ARBA00012543"/>
    </source>
</evidence>
<name>A0A834FHP7_ORYME</name>
<feature type="compositionally biased region" description="Polar residues" evidence="7">
    <location>
        <begin position="1064"/>
        <end position="1077"/>
    </location>
</feature>
<feature type="compositionally biased region" description="Polar residues" evidence="7">
    <location>
        <begin position="1036"/>
        <end position="1050"/>
    </location>
</feature>
<proteinExistence type="predicted"/>
<keyword evidence="3" id="KW-0328">Glycosyltransferase</keyword>
<dbReference type="GO" id="GO:0006031">
    <property type="term" value="P:chitin biosynthetic process"/>
    <property type="evidence" value="ECO:0007669"/>
    <property type="project" value="TreeGrafter"/>
</dbReference>
<dbReference type="EC" id="2.4.1.16" evidence="2"/>
<dbReference type="AlphaFoldDB" id="A0A834FHP7"/>
<dbReference type="SUPFAM" id="SSF53448">
    <property type="entry name" value="Nucleotide-diphospho-sugar transferases"/>
    <property type="match status" value="1"/>
</dbReference>
<feature type="transmembrane region" description="Helical" evidence="8">
    <location>
        <begin position="896"/>
        <end position="917"/>
    </location>
</feature>
<dbReference type="GO" id="GO:0071944">
    <property type="term" value="C:cell periphery"/>
    <property type="evidence" value="ECO:0007669"/>
    <property type="project" value="TreeGrafter"/>
</dbReference>
<dbReference type="InterPro" id="IPR029044">
    <property type="entry name" value="Nucleotide-diphossugar_trans"/>
</dbReference>
<keyword evidence="4 8" id="KW-0812">Transmembrane</keyword>
<protein>
    <recommendedName>
        <fullName evidence="2">chitin synthase</fullName>
        <ecNumber evidence="2">2.4.1.16</ecNumber>
    </recommendedName>
</protein>
<dbReference type="EMBL" id="WKFB01000139">
    <property type="protein sequence ID" value="KAF6734254.1"/>
    <property type="molecule type" value="Genomic_DNA"/>
</dbReference>
<dbReference type="GO" id="GO:0016020">
    <property type="term" value="C:membrane"/>
    <property type="evidence" value="ECO:0007669"/>
    <property type="project" value="UniProtKB-SubCell"/>
</dbReference>
<evidence type="ECO:0000256" key="5">
    <source>
        <dbReference type="ARBA" id="ARBA00022989"/>
    </source>
</evidence>
<feature type="transmembrane region" description="Helical" evidence="8">
    <location>
        <begin position="7"/>
        <end position="28"/>
    </location>
</feature>
<dbReference type="PANTHER" id="PTHR22914">
    <property type="entry name" value="CHITIN SYNTHASE"/>
    <property type="match status" value="1"/>
</dbReference>
<evidence type="ECO:0000256" key="4">
    <source>
        <dbReference type="ARBA" id="ARBA00022692"/>
    </source>
</evidence>
<evidence type="ECO:0000313" key="10">
    <source>
        <dbReference type="Proteomes" id="UP000646548"/>
    </source>
</evidence>
<accession>A0A834FHP7</accession>
<feature type="transmembrane region" description="Helical" evidence="8">
    <location>
        <begin position="80"/>
        <end position="104"/>
    </location>
</feature>
<evidence type="ECO:0000256" key="8">
    <source>
        <dbReference type="SAM" id="Phobius"/>
    </source>
</evidence>
<evidence type="ECO:0000256" key="7">
    <source>
        <dbReference type="SAM" id="MobiDB-lite"/>
    </source>
</evidence>
<sequence>MTTCQNTLCIFSTLVRIAVTACVVGAYVHLAQMDWSTVTSIPGREARIIVIIIGVQLVSSVLCQWFSLAACKMHAVRRCFLVPLCLASPAVMAMIIVPIIIYYWDFKALAAENSNFRSYCNFLDGRNLSSNNTVFSLLVWDASQTLCFLDLSKILDIGILTGSAVSWWVGLVLATVHIWKLRLCRIQKTQDLFVRRLYEGAFIEQSLLLNIRFHIPKRKRKHEITNLGPAMIYLCATMWHETNSEMMNIIISIFRLDKYRPKPKEDQTSNNLDFTFEAHIYFDDAFEAVKGSNEPQLNEYATSLVKIITDVHGIFKNIKEKFFKMQQQVPDQKVIKTPYGGRLVVTMPQGNNIVVHFKNKDLIRHKKRWSQVMYLYYLLGWKLNTKYYQLWKKGDNEDQIRLNLQKDKQNTYLLALDGDTDFQPAAVMLLADRLKMYPQVGAACGRIHPTGSGPAVWFQKFEYAASHWLQKTAEHVFGSVLCSPGCFSLFRAEALMDDNVMRRYATKSTEAIHYIQYDQGNESVWLSKHKSDLIHTSFTGEDRWLCTLMLKQGWRVEYNAASDAYTNAPEDFKELYNQRRRWAPSTMANTVDVLGSASLISKKNSSMSKPFMFYQLFAIISGILAPATICLMIAGSLSFIFNIHSAISLVLAVVPPTIYLGLCFKLKPDTQISIAAVLSIIYAIMMMVVTMSIIGSMVKEQTILTPSSIFITVMSGIYIITGILHPQEVHLLFYGVLYIICIPSAYLLLTIYSMVNMNVVSWGTRETKPAVGAAPTTKQTRTQKDQFVTQSAVLINSKAMSRISKSLILLQEEENFWKELLQRYLYPLPNNKESQEKMHDELRSLRNKITFCFFFLNALWLVSTFVFQVFEVFKISVKIVDLSLEETGGVIEIDPVGLMFILGFALSVLLQFVGMFYHRVNTLIHYIAFLGTEGENKTLNVKEDDTSEDSFHIPEESDSASEFSFATSHYTLSDYDGSDSIYEASSVGTLVIRGTFAPRGQGRFGSEPLSVGLLCFSVQLLPNYSSPNEGKEKNSTFRASDSATSGTQHNGALCIPSGDPEAGSRNSSASASKDNGSTGVGRVPPLMERGNSDIMWQTYIRRAGGQADRRAGGRAWFAGCPGVGPQVRLASVGFGGSGIQAGCPGLGPQVRLVRVGDGGSGDLGWVSRIGSADAAVPTSYFFIDTPRLPNVTDTCPMDYKVEVEDPEETIYLRVEEMTAPTEKVCTLQEG</sequence>
<keyword evidence="6 8" id="KW-0472">Membrane</keyword>
<evidence type="ECO:0000256" key="6">
    <source>
        <dbReference type="ARBA" id="ARBA00023136"/>
    </source>
</evidence>
<organism evidence="9 10">
    <name type="scientific">Oryzias melastigma</name>
    <name type="common">Marine medaka</name>
    <dbReference type="NCBI Taxonomy" id="30732"/>
    <lineage>
        <taxon>Eukaryota</taxon>
        <taxon>Metazoa</taxon>
        <taxon>Chordata</taxon>
        <taxon>Craniata</taxon>
        <taxon>Vertebrata</taxon>
        <taxon>Euteleostomi</taxon>
        <taxon>Actinopterygii</taxon>
        <taxon>Neopterygii</taxon>
        <taxon>Teleostei</taxon>
        <taxon>Neoteleostei</taxon>
        <taxon>Acanthomorphata</taxon>
        <taxon>Ovalentaria</taxon>
        <taxon>Atherinomorphae</taxon>
        <taxon>Beloniformes</taxon>
        <taxon>Adrianichthyidae</taxon>
        <taxon>Oryziinae</taxon>
        <taxon>Oryzias</taxon>
    </lineage>
</organism>
<dbReference type="Pfam" id="PF03142">
    <property type="entry name" value="Chitin_synth_2"/>
    <property type="match status" value="1"/>
</dbReference>
<feature type="transmembrane region" description="Helical" evidence="8">
    <location>
        <begin position="848"/>
        <end position="870"/>
    </location>
</feature>
<feature type="transmembrane region" description="Helical" evidence="8">
    <location>
        <begin position="703"/>
        <end position="724"/>
    </location>
</feature>
<evidence type="ECO:0000313" key="9">
    <source>
        <dbReference type="EMBL" id="KAF6734254.1"/>
    </source>
</evidence>
<feature type="transmembrane region" description="Helical" evidence="8">
    <location>
        <begin position="731"/>
        <end position="755"/>
    </location>
</feature>
<keyword evidence="3" id="KW-0808">Transferase</keyword>
<reference evidence="9" key="1">
    <citation type="journal article" name="BMC Genomics">
        <title>Long-read sequencing and de novo genome assembly of marine medaka (Oryzias melastigma).</title>
        <authorList>
            <person name="Liang P."/>
            <person name="Saqib H.S.A."/>
            <person name="Ni X."/>
            <person name="Shen Y."/>
        </authorList>
    </citation>
    <scope>NUCLEOTIDE SEQUENCE</scope>
    <source>
        <strain evidence="9">Bigg-433</strain>
    </source>
</reference>
<gene>
    <name evidence="9" type="ORF">FQA47_025363</name>
</gene>
<evidence type="ECO:0000256" key="1">
    <source>
        <dbReference type="ARBA" id="ARBA00004141"/>
    </source>
</evidence>
<feature type="transmembrane region" description="Helical" evidence="8">
    <location>
        <begin position="640"/>
        <end position="662"/>
    </location>
</feature>
<dbReference type="InterPro" id="IPR004835">
    <property type="entry name" value="Chitin_synth"/>
</dbReference>
<feature type="region of interest" description="Disordered" evidence="7">
    <location>
        <begin position="1026"/>
        <end position="1088"/>
    </location>
</feature>
<evidence type="ECO:0000256" key="3">
    <source>
        <dbReference type="ARBA" id="ARBA00022676"/>
    </source>
</evidence>
<feature type="transmembrane region" description="Helical" evidence="8">
    <location>
        <begin position="157"/>
        <end position="179"/>
    </location>
</feature>
<comment type="caution">
    <text evidence="9">The sequence shown here is derived from an EMBL/GenBank/DDBJ whole genome shotgun (WGS) entry which is preliminary data.</text>
</comment>
<keyword evidence="5 8" id="KW-1133">Transmembrane helix</keyword>
<dbReference type="PANTHER" id="PTHR22914:SF42">
    <property type="entry name" value="CHITIN SYNTHASE"/>
    <property type="match status" value="1"/>
</dbReference>
<dbReference type="GO" id="GO:0004100">
    <property type="term" value="F:chitin synthase activity"/>
    <property type="evidence" value="ECO:0007669"/>
    <property type="project" value="UniProtKB-EC"/>
</dbReference>
<dbReference type="Proteomes" id="UP000646548">
    <property type="component" value="Unassembled WGS sequence"/>
</dbReference>
<comment type="subcellular location">
    <subcellularLocation>
        <location evidence="1">Membrane</location>
        <topology evidence="1">Multi-pass membrane protein</topology>
    </subcellularLocation>
</comment>
<feature type="transmembrane region" description="Helical" evidence="8">
    <location>
        <begin position="48"/>
        <end position="68"/>
    </location>
</feature>
<feature type="transmembrane region" description="Helical" evidence="8">
    <location>
        <begin position="611"/>
        <end position="634"/>
    </location>
</feature>